<dbReference type="InterPro" id="IPR036291">
    <property type="entry name" value="NAD(P)-bd_dom_sf"/>
</dbReference>
<dbReference type="InterPro" id="IPR008030">
    <property type="entry name" value="NmrA-like"/>
</dbReference>
<reference evidence="2 3" key="1">
    <citation type="submission" date="2019-12" db="EMBL/GenBank/DDBJ databases">
        <title>Hybrid Genome Assemblies of two High G+C Isolates from Undergraduate Microbiology Courses.</title>
        <authorList>
            <person name="Ne Ville C.J."/>
            <person name="Enright D."/>
            <person name="Hernandez I."/>
            <person name="Dodsworth J."/>
            <person name="Orwin P.M."/>
        </authorList>
    </citation>
    <scope>NUCLEOTIDE SEQUENCE [LARGE SCALE GENOMIC DNA]</scope>
    <source>
        <strain evidence="2 3">CSUSB</strain>
    </source>
</reference>
<gene>
    <name evidence="2" type="ORF">GOQ09_16975</name>
</gene>
<organism evidence="2 3">
    <name type="scientific">Variovorax paradoxus</name>
    <dbReference type="NCBI Taxonomy" id="34073"/>
    <lineage>
        <taxon>Bacteria</taxon>
        <taxon>Pseudomonadati</taxon>
        <taxon>Pseudomonadota</taxon>
        <taxon>Betaproteobacteria</taxon>
        <taxon>Burkholderiales</taxon>
        <taxon>Comamonadaceae</taxon>
        <taxon>Variovorax</taxon>
    </lineage>
</organism>
<dbReference type="PANTHER" id="PTHR43162">
    <property type="match status" value="1"/>
</dbReference>
<proteinExistence type="predicted"/>
<sequence>MSILVIGATGTIGSLVVQGLASAGAQVSAFVRAPGKQSFPAGVKEVVGDLTDVPSLRAALSSVRTLFLLNAVTPDEVTQALVALNLAREAGIERVVYLSVIHADKFTNVPHFTGKHTVERMIESLGIPAAILRPAYFMQNERMVQQVIQGYGVYPMPIGSTGVAMIDARDIADAAVAELLRRDGAPAPLPRTTLELVGPELLTGESVAKIWSAALGRDVAYGGDDVAAFEAQMAGQGPSWLAYDMRLMMAGIQEFGMHGADGAVERLQAVIGHPLRKYGDFVKEAIAASQPAPSPVK</sequence>
<dbReference type="Pfam" id="PF05368">
    <property type="entry name" value="NmrA"/>
    <property type="match status" value="1"/>
</dbReference>
<dbReference type="CDD" id="cd05251">
    <property type="entry name" value="NmrA_like_SDR_a"/>
    <property type="match status" value="1"/>
</dbReference>
<dbReference type="EMBL" id="CP046622">
    <property type="protein sequence ID" value="QGW83165.1"/>
    <property type="molecule type" value="Genomic_DNA"/>
</dbReference>
<accession>A0A6I6HJZ1</accession>
<name>A0A6I6HJZ1_VARPD</name>
<dbReference type="Gene3D" id="3.90.25.10">
    <property type="entry name" value="UDP-galactose 4-epimerase, domain 1"/>
    <property type="match status" value="1"/>
</dbReference>
<dbReference type="PANTHER" id="PTHR43162:SF1">
    <property type="entry name" value="PRESTALK A DIFFERENTIATION PROTEIN A"/>
    <property type="match status" value="1"/>
</dbReference>
<protein>
    <submittedName>
        <fullName evidence="2">NAD(P)H-binding protein</fullName>
    </submittedName>
</protein>
<dbReference type="AlphaFoldDB" id="A0A6I6HJZ1"/>
<evidence type="ECO:0000259" key="1">
    <source>
        <dbReference type="Pfam" id="PF05368"/>
    </source>
</evidence>
<evidence type="ECO:0000313" key="2">
    <source>
        <dbReference type="EMBL" id="QGW83165.1"/>
    </source>
</evidence>
<dbReference type="RefSeq" id="WP_157614583.1">
    <property type="nucleotide sequence ID" value="NZ_CP046622.1"/>
</dbReference>
<dbReference type="Gene3D" id="3.40.50.720">
    <property type="entry name" value="NAD(P)-binding Rossmann-like Domain"/>
    <property type="match status" value="1"/>
</dbReference>
<dbReference type="Proteomes" id="UP000425817">
    <property type="component" value="Chromosome"/>
</dbReference>
<evidence type="ECO:0000313" key="3">
    <source>
        <dbReference type="Proteomes" id="UP000425817"/>
    </source>
</evidence>
<dbReference type="InterPro" id="IPR051604">
    <property type="entry name" value="Ergot_Alk_Oxidoreductase"/>
</dbReference>
<feature type="domain" description="NmrA-like" evidence="1">
    <location>
        <begin position="3"/>
        <end position="230"/>
    </location>
</feature>
<dbReference type="OrthoDB" id="9798669at2"/>
<dbReference type="SUPFAM" id="SSF51735">
    <property type="entry name" value="NAD(P)-binding Rossmann-fold domains"/>
    <property type="match status" value="1"/>
</dbReference>